<feature type="domain" description="Fe-S hydro-lyase tartrate dehydratase alpha-type catalytic" evidence="7">
    <location>
        <begin position="9"/>
        <end position="285"/>
    </location>
</feature>
<evidence type="ECO:0000256" key="5">
    <source>
        <dbReference type="ARBA" id="ARBA00023014"/>
    </source>
</evidence>
<reference evidence="8" key="1">
    <citation type="journal article" date="2014" name="Front. Microbiol.">
        <title>High frequency of phylogenetically diverse reductive dehalogenase-homologous genes in deep subseafloor sedimentary metagenomes.</title>
        <authorList>
            <person name="Kawai M."/>
            <person name="Futagami T."/>
            <person name="Toyoda A."/>
            <person name="Takaki Y."/>
            <person name="Nishi S."/>
            <person name="Hori S."/>
            <person name="Arai W."/>
            <person name="Tsubouchi T."/>
            <person name="Morono Y."/>
            <person name="Uchiyama I."/>
            <person name="Ito T."/>
            <person name="Fujiyama A."/>
            <person name="Inagaki F."/>
            <person name="Takami H."/>
        </authorList>
    </citation>
    <scope>NUCLEOTIDE SEQUENCE</scope>
    <source>
        <strain evidence="8">Expedition CK06-06</strain>
    </source>
</reference>
<dbReference type="GO" id="GO:0051539">
    <property type="term" value="F:4 iron, 4 sulfur cluster binding"/>
    <property type="evidence" value="ECO:0007669"/>
    <property type="project" value="UniProtKB-KW"/>
</dbReference>
<dbReference type="PANTHER" id="PTHR30389:SF17">
    <property type="entry name" value="L(+)-TARTRATE DEHYDRATASE SUBUNIT ALPHA-RELATED"/>
    <property type="match status" value="1"/>
</dbReference>
<evidence type="ECO:0000256" key="2">
    <source>
        <dbReference type="ARBA" id="ARBA00022485"/>
    </source>
</evidence>
<comment type="similarity">
    <text evidence="1">Belongs to the class-I fumarase family.</text>
</comment>
<dbReference type="EMBL" id="BARS01005689">
    <property type="protein sequence ID" value="GAF77189.1"/>
    <property type="molecule type" value="Genomic_DNA"/>
</dbReference>
<keyword evidence="5" id="KW-0411">Iron-sulfur</keyword>
<name>X0S851_9ZZZZ</name>
<dbReference type="GO" id="GO:0016829">
    <property type="term" value="F:lyase activity"/>
    <property type="evidence" value="ECO:0007669"/>
    <property type="project" value="UniProtKB-KW"/>
</dbReference>
<sequence length="290" mass="31316">MVTQKVLEDAVFKTIKKSSCHISPDVYSAFEGAIKAEKSVISKRAFEATLESLDRSMKYENLACPDTGWPLFFYKIGNDAKIEGGIIGLEEVSRRMVAKATAEGYLRATMKHPLTGDDPGNNIGMNVPNFTYKFVPGDSIQVTYVAKGGGSECFGGTRYRMIAFADGIIGIKKFIIDCYIAASRAGAICPPSVLGVGIGGTSDICTKLAKEAAVLRVIGSHHPEPMIAKIEEDLYKAINELKIGAMGSGGETSVFWVNVEYAHTHLAGIAVAMNANCWIPRRATTKIYSD</sequence>
<keyword evidence="3" id="KW-0479">Metal-binding</keyword>
<evidence type="ECO:0000256" key="1">
    <source>
        <dbReference type="ARBA" id="ARBA00008876"/>
    </source>
</evidence>
<dbReference type="InterPro" id="IPR004646">
    <property type="entry name" value="Fe-S_hydro-lyase_TtdA-typ_cat"/>
</dbReference>
<keyword evidence="2" id="KW-0004">4Fe-4S</keyword>
<evidence type="ECO:0000313" key="8">
    <source>
        <dbReference type="EMBL" id="GAF77189.1"/>
    </source>
</evidence>
<evidence type="ECO:0000256" key="6">
    <source>
        <dbReference type="ARBA" id="ARBA00023239"/>
    </source>
</evidence>
<accession>X0S851</accession>
<gene>
    <name evidence="8" type="ORF">S01H1_11159</name>
</gene>
<dbReference type="NCBIfam" id="TIGR00722">
    <property type="entry name" value="ttdA_fumA_fumB"/>
    <property type="match status" value="1"/>
</dbReference>
<protein>
    <recommendedName>
        <fullName evidence="7">Fe-S hydro-lyase tartrate dehydratase alpha-type catalytic domain-containing protein</fullName>
    </recommendedName>
</protein>
<comment type="caution">
    <text evidence="8">The sequence shown here is derived from an EMBL/GenBank/DDBJ whole genome shotgun (WGS) entry which is preliminary data.</text>
</comment>
<dbReference type="AlphaFoldDB" id="X0S851"/>
<keyword evidence="6" id="KW-0456">Lyase</keyword>
<evidence type="ECO:0000259" key="7">
    <source>
        <dbReference type="Pfam" id="PF05681"/>
    </source>
</evidence>
<dbReference type="InterPro" id="IPR051208">
    <property type="entry name" value="Class-I_Fumarase/Tartrate_DH"/>
</dbReference>
<evidence type="ECO:0000256" key="3">
    <source>
        <dbReference type="ARBA" id="ARBA00022723"/>
    </source>
</evidence>
<keyword evidence="4" id="KW-0408">Iron</keyword>
<organism evidence="8">
    <name type="scientific">marine sediment metagenome</name>
    <dbReference type="NCBI Taxonomy" id="412755"/>
    <lineage>
        <taxon>unclassified sequences</taxon>
        <taxon>metagenomes</taxon>
        <taxon>ecological metagenomes</taxon>
    </lineage>
</organism>
<dbReference type="GO" id="GO:0046872">
    <property type="term" value="F:metal ion binding"/>
    <property type="evidence" value="ECO:0007669"/>
    <property type="project" value="UniProtKB-KW"/>
</dbReference>
<feature type="non-terminal residue" evidence="8">
    <location>
        <position position="290"/>
    </location>
</feature>
<evidence type="ECO:0000256" key="4">
    <source>
        <dbReference type="ARBA" id="ARBA00023004"/>
    </source>
</evidence>
<dbReference type="Pfam" id="PF05681">
    <property type="entry name" value="Fumerase"/>
    <property type="match status" value="1"/>
</dbReference>
<dbReference type="PANTHER" id="PTHR30389">
    <property type="entry name" value="FUMARATE HYDRATASE-RELATED"/>
    <property type="match status" value="1"/>
</dbReference>
<proteinExistence type="inferred from homology"/>